<organism evidence="3 4">
    <name type="scientific">Achromobacter pestifer</name>
    <dbReference type="NCBI Taxonomy" id="1353889"/>
    <lineage>
        <taxon>Bacteria</taxon>
        <taxon>Pseudomonadati</taxon>
        <taxon>Pseudomonadota</taxon>
        <taxon>Betaproteobacteria</taxon>
        <taxon>Burkholderiales</taxon>
        <taxon>Alcaligenaceae</taxon>
        <taxon>Achromobacter</taxon>
    </lineage>
</organism>
<dbReference type="InterPro" id="IPR050263">
    <property type="entry name" value="Bact_Fimbrial_Adh_Pro"/>
</dbReference>
<dbReference type="Pfam" id="PF00419">
    <property type="entry name" value="Fimbrial"/>
    <property type="match status" value="1"/>
</dbReference>
<dbReference type="SUPFAM" id="SSF49401">
    <property type="entry name" value="Bacterial adhesins"/>
    <property type="match status" value="1"/>
</dbReference>
<protein>
    <submittedName>
        <fullName evidence="3">Fimbrial protein</fullName>
    </submittedName>
</protein>
<evidence type="ECO:0000256" key="1">
    <source>
        <dbReference type="ARBA" id="ARBA00022729"/>
    </source>
</evidence>
<dbReference type="EMBL" id="CP053985">
    <property type="protein sequence ID" value="QKH36379.1"/>
    <property type="molecule type" value="Genomic_DNA"/>
</dbReference>
<dbReference type="PANTHER" id="PTHR33420">
    <property type="entry name" value="FIMBRIAL SUBUNIT ELFA-RELATED"/>
    <property type="match status" value="1"/>
</dbReference>
<dbReference type="Proteomes" id="UP000500970">
    <property type="component" value="Chromosome"/>
</dbReference>
<dbReference type="GO" id="GO:0009289">
    <property type="term" value="C:pilus"/>
    <property type="evidence" value="ECO:0007669"/>
    <property type="project" value="InterPro"/>
</dbReference>
<reference evidence="3 4" key="1">
    <citation type="submission" date="2020-05" db="EMBL/GenBank/DDBJ databases">
        <title>FDA dAtabase for Regulatory Grade micrObial Sequences (FDA-ARGOS): Supporting development and validation of Infectious Disease Dx tests.</title>
        <authorList>
            <person name="Sproer C."/>
            <person name="Gronow S."/>
            <person name="Severitt S."/>
            <person name="Schroder I."/>
            <person name="Tallon L."/>
            <person name="Sadzewicz L."/>
            <person name="Zhao X."/>
            <person name="Vavikolanu K."/>
            <person name="Mehta A."/>
            <person name="Aluvathingal J."/>
            <person name="Nadendla S."/>
            <person name="Myers T."/>
            <person name="Yan Y."/>
            <person name="Sichtig H."/>
        </authorList>
    </citation>
    <scope>NUCLEOTIDE SEQUENCE [LARGE SCALE GENOMIC DNA]</scope>
    <source>
        <strain evidence="3 4">FDAARGOS_790</strain>
    </source>
</reference>
<gene>
    <name evidence="3" type="ORF">FOC84_16035</name>
</gene>
<name>A0A7D4HS46_9BURK</name>
<keyword evidence="4" id="KW-1185">Reference proteome</keyword>
<dbReference type="AlphaFoldDB" id="A0A7D4HS46"/>
<dbReference type="Gene3D" id="2.60.40.1090">
    <property type="entry name" value="Fimbrial-type adhesion domain"/>
    <property type="match status" value="1"/>
</dbReference>
<dbReference type="KEGG" id="apes:FOC84_16035"/>
<evidence type="ECO:0000313" key="3">
    <source>
        <dbReference type="EMBL" id="QKH36379.1"/>
    </source>
</evidence>
<dbReference type="InterPro" id="IPR036937">
    <property type="entry name" value="Adhesion_dom_fimbrial_sf"/>
</dbReference>
<evidence type="ECO:0000313" key="4">
    <source>
        <dbReference type="Proteomes" id="UP000500970"/>
    </source>
</evidence>
<feature type="domain" description="Fimbrial-type adhesion" evidence="2">
    <location>
        <begin position="47"/>
        <end position="203"/>
    </location>
</feature>
<evidence type="ECO:0000259" key="2">
    <source>
        <dbReference type="Pfam" id="PF00419"/>
    </source>
</evidence>
<accession>A0A7D4HS46</accession>
<dbReference type="PANTHER" id="PTHR33420:SF3">
    <property type="entry name" value="FIMBRIAL SUBUNIT ELFA"/>
    <property type="match status" value="1"/>
</dbReference>
<dbReference type="GO" id="GO:0043709">
    <property type="term" value="P:cell adhesion involved in single-species biofilm formation"/>
    <property type="evidence" value="ECO:0007669"/>
    <property type="project" value="TreeGrafter"/>
</dbReference>
<dbReference type="InterPro" id="IPR008966">
    <property type="entry name" value="Adhesion_dom_sf"/>
</dbReference>
<dbReference type="InterPro" id="IPR000259">
    <property type="entry name" value="Adhesion_dom_fimbrial"/>
</dbReference>
<keyword evidence="1" id="KW-0732">Signal</keyword>
<proteinExistence type="predicted"/>
<sequence length="203" mass="21314">MEMELVKTGPITSGNRPAGAQIATWRDNYNHPTYTDDFARFTLFQAISVRVRQPPTCSISSAGPIKASLGSFPAKSFKGVGSTSPARPVNIDLKCNGGDPGMSAEAHVTLTDATNTGNRSNVLTLSPDSQAKGVGIEVLKGDTVLAYGPDSNATGNLNQWHAGTISTGMSTFSIPLTARYVQTDPVVTPGSANGRATFTMSYQ</sequence>